<keyword evidence="2" id="KW-1185">Reference proteome</keyword>
<dbReference type="InterPro" id="IPR041881">
    <property type="entry name" value="PqqD_sf"/>
</dbReference>
<dbReference type="Pfam" id="PF05402">
    <property type="entry name" value="PqqD"/>
    <property type="match status" value="1"/>
</dbReference>
<reference evidence="1 2" key="1">
    <citation type="submission" date="2014-12" db="EMBL/GenBank/DDBJ databases">
        <title>Draft genome sequences of 10 type strains of Lactococcus.</title>
        <authorList>
            <person name="Sun Z."/>
            <person name="Zhong Z."/>
            <person name="Liu W."/>
            <person name="Zhang W."/>
            <person name="Zhang H."/>
        </authorList>
    </citation>
    <scope>NUCLEOTIDE SEQUENCE [LARGE SCALE GENOMIC DNA]</scope>
    <source>
        <strain evidence="1 2">JCM 16395</strain>
    </source>
</reference>
<evidence type="ECO:0000313" key="2">
    <source>
        <dbReference type="Proteomes" id="UP000218181"/>
    </source>
</evidence>
<dbReference type="OrthoDB" id="2234199at2"/>
<evidence type="ECO:0000313" key="1">
    <source>
        <dbReference type="EMBL" id="PCS00923.1"/>
    </source>
</evidence>
<dbReference type="AlphaFoldDB" id="A0A2A5RNK4"/>
<comment type="caution">
    <text evidence="1">The sequence shown here is derived from an EMBL/GenBank/DDBJ whole genome shotgun (WGS) entry which is preliminary data.</text>
</comment>
<dbReference type="STRING" id="1291764.GCA_001311235_01221"/>
<proteinExistence type="predicted"/>
<organism evidence="1 2">
    <name type="scientific">Lactococcus fujiensis JCM 16395</name>
    <dbReference type="NCBI Taxonomy" id="1291764"/>
    <lineage>
        <taxon>Bacteria</taxon>
        <taxon>Bacillati</taxon>
        <taxon>Bacillota</taxon>
        <taxon>Bacilli</taxon>
        <taxon>Lactobacillales</taxon>
        <taxon>Streptococcaceae</taxon>
        <taxon>Lactococcus</taxon>
    </lineage>
</organism>
<sequence>MDKELFCIRGKKDLIFRKDHKNFYVYDPIALEYYNIDEIGAEILYCISKNFSLDKIIMVLTDEYDVEYEECKKEVISYVEHNPLQYIFYTNLIQSGLYLHLSPFSKHGG</sequence>
<name>A0A2A5RNK4_9LACT</name>
<gene>
    <name evidence="1" type="ORF">RT41_GL000713</name>
</gene>
<dbReference type="InterPro" id="IPR008792">
    <property type="entry name" value="PQQD"/>
</dbReference>
<dbReference type="Gene3D" id="1.10.10.1150">
    <property type="entry name" value="Coenzyme PQQ synthesis protein D (PqqD)"/>
    <property type="match status" value="1"/>
</dbReference>
<protein>
    <submittedName>
        <fullName evidence="1">Uncharacterized protein</fullName>
    </submittedName>
</protein>
<dbReference type="Proteomes" id="UP000218181">
    <property type="component" value="Unassembled WGS sequence"/>
</dbReference>
<accession>A0A2A5RNK4</accession>
<dbReference type="RefSeq" id="WP_096817096.1">
    <property type="nucleotide sequence ID" value="NZ_JXJU01000002.1"/>
</dbReference>
<dbReference type="EMBL" id="JXJU01000002">
    <property type="protein sequence ID" value="PCS00923.1"/>
    <property type="molecule type" value="Genomic_DNA"/>
</dbReference>